<dbReference type="EMBL" id="FNRY01000001">
    <property type="protein sequence ID" value="SEB54677.1"/>
    <property type="molecule type" value="Genomic_DNA"/>
</dbReference>
<dbReference type="GO" id="GO:0016620">
    <property type="term" value="F:oxidoreductase activity, acting on the aldehyde or oxo group of donors, NAD or NADP as acceptor"/>
    <property type="evidence" value="ECO:0007669"/>
    <property type="project" value="InterPro"/>
</dbReference>
<keyword evidence="4" id="KW-1185">Reference proteome</keyword>
<dbReference type="Gene3D" id="3.40.309.10">
    <property type="entry name" value="Aldehyde Dehydrogenase, Chain A, domain 2"/>
    <property type="match status" value="1"/>
</dbReference>
<evidence type="ECO:0000313" key="4">
    <source>
        <dbReference type="Proteomes" id="UP000199183"/>
    </source>
</evidence>
<sequence>MSTTIEQLDRIVRTAHEAFAAARDVAPRTRANWLEAIATALEGAGDELLALAHEETHLPEGRLRGELARTVFQIRLFADEVLRGEPLDATIDHVDPSWGMGPRPDLRRVNFPLGVVGVFGSSNFPFAFSVMGGDSVSGLAAGCGVVHKIHDAHEKLGQRTAEIVIQALQAAGAPRGLFATVIGRPAGEELVTHRLVRAIGFTGSTQVGRLLLDRAAARPEPIPFYGELASINPVFVTQRAWQARKEEILREYVGSYTLGMGQFCTKPGLLFVPQLDMATSRILQAAVAAVQPAQMLTSALAGGYRKVRDEMRHRPKVEVLVAGDDGDSPAPTLLTTSVAAVLENRDILAEEMFGPASIIVQYDDESQLTQVAATLDGQLTTTVQAEPGEQLTELISELQARSGRVIWNAWPTGVTVTYAQQHGGPYPATTAAGTTSVGTAAVRRFLRPVSYQGFPDEALPLALQENNPWGIMRRVDGEWQHASKVAK</sequence>
<dbReference type="Proteomes" id="UP000199183">
    <property type="component" value="Unassembled WGS sequence"/>
</dbReference>
<dbReference type="Pfam" id="PF00171">
    <property type="entry name" value="Aldedh"/>
    <property type="match status" value="1"/>
</dbReference>
<reference evidence="3 4" key="1">
    <citation type="submission" date="2016-10" db="EMBL/GenBank/DDBJ databases">
        <authorList>
            <person name="de Groot N.N."/>
        </authorList>
    </citation>
    <scope>NUCLEOTIDE SEQUENCE [LARGE SCALE GENOMIC DNA]</scope>
    <source>
        <strain evidence="3 4">DSM 21799</strain>
    </source>
</reference>
<dbReference type="InterPro" id="IPR015590">
    <property type="entry name" value="Aldehyde_DH_dom"/>
</dbReference>
<proteinExistence type="predicted"/>
<organism evidence="3 4">
    <name type="scientific">Paramicrobacterium humi</name>
    <dbReference type="NCBI Taxonomy" id="640635"/>
    <lineage>
        <taxon>Bacteria</taxon>
        <taxon>Bacillati</taxon>
        <taxon>Actinomycetota</taxon>
        <taxon>Actinomycetes</taxon>
        <taxon>Micrococcales</taxon>
        <taxon>Microbacteriaceae</taxon>
        <taxon>Paramicrobacterium</taxon>
    </lineage>
</organism>
<name>A0A1H4K8E9_9MICO</name>
<accession>A0A1H4K8E9</accession>
<dbReference type="InterPro" id="IPR044151">
    <property type="entry name" value="ALDH_KGSADH"/>
</dbReference>
<dbReference type="InterPro" id="IPR016162">
    <property type="entry name" value="Ald_DH_N"/>
</dbReference>
<feature type="domain" description="Aldehyde dehydrogenase" evidence="2">
    <location>
        <begin position="4"/>
        <end position="424"/>
    </location>
</feature>
<dbReference type="InterPro" id="IPR050740">
    <property type="entry name" value="Aldehyde_DH_Superfamily"/>
</dbReference>
<dbReference type="PANTHER" id="PTHR43353:SF3">
    <property type="entry name" value="ALDEHYDE DEHYDROGENASE-RELATED"/>
    <property type="match status" value="1"/>
</dbReference>
<dbReference type="PANTHER" id="PTHR43353">
    <property type="entry name" value="SUCCINATE-SEMIALDEHYDE DEHYDROGENASE, MITOCHONDRIAL"/>
    <property type="match status" value="1"/>
</dbReference>
<dbReference type="AlphaFoldDB" id="A0A1H4K8E9"/>
<evidence type="ECO:0000259" key="2">
    <source>
        <dbReference type="Pfam" id="PF00171"/>
    </source>
</evidence>
<evidence type="ECO:0000313" key="3">
    <source>
        <dbReference type="EMBL" id="SEB54677.1"/>
    </source>
</evidence>
<dbReference type="SUPFAM" id="SSF53720">
    <property type="entry name" value="ALDH-like"/>
    <property type="match status" value="1"/>
</dbReference>
<protein>
    <submittedName>
        <fullName evidence="3">NADP-dependent aldehyde dehydrogenase</fullName>
    </submittedName>
</protein>
<evidence type="ECO:0000256" key="1">
    <source>
        <dbReference type="ARBA" id="ARBA00023002"/>
    </source>
</evidence>
<dbReference type="OrthoDB" id="9770537at2"/>
<dbReference type="CDD" id="cd07129">
    <property type="entry name" value="ALDH_KGSADH"/>
    <property type="match status" value="1"/>
</dbReference>
<dbReference type="Gene3D" id="3.40.605.10">
    <property type="entry name" value="Aldehyde Dehydrogenase, Chain A, domain 1"/>
    <property type="match status" value="1"/>
</dbReference>
<gene>
    <name evidence="3" type="ORF">SAMN04489806_1057</name>
</gene>
<dbReference type="InterPro" id="IPR016163">
    <property type="entry name" value="Ald_DH_C"/>
</dbReference>
<dbReference type="STRING" id="640635.SAMN04489806_1057"/>
<dbReference type="InterPro" id="IPR016161">
    <property type="entry name" value="Ald_DH/histidinol_DH"/>
</dbReference>
<keyword evidence="1" id="KW-0560">Oxidoreductase</keyword>
<dbReference type="RefSeq" id="WP_091180906.1">
    <property type="nucleotide sequence ID" value="NZ_FNRY01000001.1"/>
</dbReference>